<evidence type="ECO:0000313" key="4">
    <source>
        <dbReference type="EMBL" id="RJG17804.1"/>
    </source>
</evidence>
<organism evidence="4 5">
    <name type="scientific">Massilia cavernae</name>
    <dbReference type="NCBI Taxonomy" id="2320864"/>
    <lineage>
        <taxon>Bacteria</taxon>
        <taxon>Pseudomonadati</taxon>
        <taxon>Pseudomonadota</taxon>
        <taxon>Betaproteobacteria</taxon>
        <taxon>Burkholderiales</taxon>
        <taxon>Oxalobacteraceae</taxon>
        <taxon>Telluria group</taxon>
        <taxon>Massilia</taxon>
    </lineage>
</organism>
<evidence type="ECO:0000256" key="1">
    <source>
        <dbReference type="PROSITE-ProRule" id="PRU00339"/>
    </source>
</evidence>
<dbReference type="PROSITE" id="PS50293">
    <property type="entry name" value="TPR_REGION"/>
    <property type="match status" value="1"/>
</dbReference>
<sequence>MLNQRLALTILGVCLLSSCSHLPGPLQLMIQPVQQVRHAANDMSSGYYRLGRYHQERGDLELALTAYTYAIARDPAAPEPRIAAAILHARQGRLPQARAMLLAVCAEYPELVQPRNNLGYVYYLQGEYAAAAAAFRQALALEPANERARNNLALADSASAQPVAGNLPRPAPLASPATGTIAGAPPTPAAVPVAAAAPAEQASGMQLVRLAPNRYELRMAERTQPSPLAAVSAPAPAAVPAPRVKLAAQPANAVKPAAAPAALVKPAPPAAAVKPATPLAAEHAAVVKPSASRLEIANGNGVAGMARRYKELLGKRGIAVSRLTNARPFGRAGSSIEFVPGFERQARELQAALGGKPSLQKAAANAGTDLRLVLGKDAVAWTEKPVTAALPTVPLLTSAGLTASINKPYVERK</sequence>
<dbReference type="InterPro" id="IPR011990">
    <property type="entry name" value="TPR-like_helical_dom_sf"/>
</dbReference>
<dbReference type="RefSeq" id="WP_119810647.1">
    <property type="nucleotide sequence ID" value="NZ_QYUP01000094.1"/>
</dbReference>
<dbReference type="Pfam" id="PF14559">
    <property type="entry name" value="TPR_19"/>
    <property type="match status" value="1"/>
</dbReference>
<dbReference type="AlphaFoldDB" id="A0A418XXV7"/>
<reference evidence="4 5" key="1">
    <citation type="submission" date="2018-09" db="EMBL/GenBank/DDBJ databases">
        <authorList>
            <person name="Zhu H."/>
        </authorList>
    </citation>
    <scope>NUCLEOTIDE SEQUENCE [LARGE SCALE GENOMIC DNA]</scope>
    <source>
        <strain evidence="4 5">K1S02-61</strain>
    </source>
</reference>
<dbReference type="InterPro" id="IPR027381">
    <property type="entry name" value="LytR/CpsA/Psr_C"/>
</dbReference>
<dbReference type="Pfam" id="PF13414">
    <property type="entry name" value="TPR_11"/>
    <property type="match status" value="1"/>
</dbReference>
<protein>
    <submittedName>
        <fullName evidence="4">Tetratricopeptide repeat protein</fullName>
    </submittedName>
</protein>
<feature type="repeat" description="TPR" evidence="1">
    <location>
        <begin position="44"/>
        <end position="77"/>
    </location>
</feature>
<accession>A0A418XXV7</accession>
<dbReference type="PROSITE" id="PS50005">
    <property type="entry name" value="TPR"/>
    <property type="match status" value="2"/>
</dbReference>
<dbReference type="Proteomes" id="UP000284006">
    <property type="component" value="Unassembled WGS sequence"/>
</dbReference>
<evidence type="ECO:0000313" key="5">
    <source>
        <dbReference type="Proteomes" id="UP000284006"/>
    </source>
</evidence>
<feature type="chain" id="PRO_5019031332" evidence="2">
    <location>
        <begin position="24"/>
        <end position="413"/>
    </location>
</feature>
<feature type="domain" description="LytR/CpsA/Psr regulator C-terminal" evidence="3">
    <location>
        <begin position="293"/>
        <end position="377"/>
    </location>
</feature>
<dbReference type="Gene3D" id="1.25.40.10">
    <property type="entry name" value="Tetratricopeptide repeat domain"/>
    <property type="match status" value="1"/>
</dbReference>
<feature type="signal peptide" evidence="2">
    <location>
        <begin position="1"/>
        <end position="23"/>
    </location>
</feature>
<gene>
    <name evidence="4" type="ORF">D3872_10050</name>
</gene>
<dbReference type="SMART" id="SM00028">
    <property type="entry name" value="TPR"/>
    <property type="match status" value="3"/>
</dbReference>
<dbReference type="OrthoDB" id="128717at2"/>
<dbReference type="SUPFAM" id="SSF48452">
    <property type="entry name" value="TPR-like"/>
    <property type="match status" value="1"/>
</dbReference>
<dbReference type="Pfam" id="PF13399">
    <property type="entry name" value="LytR_C"/>
    <property type="match status" value="1"/>
</dbReference>
<dbReference type="EMBL" id="QYUP01000094">
    <property type="protein sequence ID" value="RJG17804.1"/>
    <property type="molecule type" value="Genomic_DNA"/>
</dbReference>
<dbReference type="Gene3D" id="3.30.70.2390">
    <property type="match status" value="1"/>
</dbReference>
<feature type="repeat" description="TPR" evidence="1">
    <location>
        <begin position="112"/>
        <end position="145"/>
    </location>
</feature>
<evidence type="ECO:0000256" key="2">
    <source>
        <dbReference type="SAM" id="SignalP"/>
    </source>
</evidence>
<dbReference type="PROSITE" id="PS51257">
    <property type="entry name" value="PROKAR_LIPOPROTEIN"/>
    <property type="match status" value="1"/>
</dbReference>
<evidence type="ECO:0000259" key="3">
    <source>
        <dbReference type="Pfam" id="PF13399"/>
    </source>
</evidence>
<proteinExistence type="predicted"/>
<comment type="caution">
    <text evidence="4">The sequence shown here is derived from an EMBL/GenBank/DDBJ whole genome shotgun (WGS) entry which is preliminary data.</text>
</comment>
<keyword evidence="1" id="KW-0802">TPR repeat</keyword>
<name>A0A418XXV7_9BURK</name>
<dbReference type="InterPro" id="IPR019734">
    <property type="entry name" value="TPR_rpt"/>
</dbReference>
<keyword evidence="2" id="KW-0732">Signal</keyword>
<keyword evidence="5" id="KW-1185">Reference proteome</keyword>